<dbReference type="InterPro" id="IPR007803">
    <property type="entry name" value="Asp/Arg/Pro-Hydrxlase"/>
</dbReference>
<feature type="domain" description="Aspartyl/asparaginy/proline hydroxylase" evidence="1">
    <location>
        <begin position="63"/>
        <end position="195"/>
    </location>
</feature>
<gene>
    <name evidence="2" type="ORF">SAVERM_2p107</name>
</gene>
<dbReference type="EMBL" id="AP017380">
    <property type="protein sequence ID" value="BAU77551.1"/>
    <property type="molecule type" value="Genomic_DNA"/>
</dbReference>
<dbReference type="OrthoDB" id="1441538at2"/>
<dbReference type="InterPro" id="IPR027443">
    <property type="entry name" value="IPNS-like_sf"/>
</dbReference>
<organism evidence="2">
    <name type="scientific">Streptomyces avermitilis (strain ATCC 31267 / DSM 46492 / JCM 5070 / NBRC 14893 / NCIMB 12804 / NRRL 8165 / MA-4680)</name>
    <dbReference type="NCBI Taxonomy" id="227882"/>
    <lineage>
        <taxon>Bacteria</taxon>
        <taxon>Bacillati</taxon>
        <taxon>Actinomycetota</taxon>
        <taxon>Actinomycetes</taxon>
        <taxon>Kitasatosporales</taxon>
        <taxon>Streptomycetaceae</taxon>
        <taxon>Streptomyces</taxon>
    </lineage>
</organism>
<protein>
    <submittedName>
        <fullName evidence="2">Putative beta-hydroxylase, aspartyl/asparaginyl family</fullName>
    </submittedName>
</protein>
<accession>A0A143SZD2</accession>
<dbReference type="RefSeq" id="WP_048894092.1">
    <property type="nucleotide sequence ID" value="NZ_BAVY01000055.1"/>
</dbReference>
<dbReference type="Gene3D" id="2.60.120.330">
    <property type="entry name" value="B-lactam Antibiotic, Isopenicillin N Synthase, Chain"/>
    <property type="match status" value="1"/>
</dbReference>
<evidence type="ECO:0000259" key="1">
    <source>
        <dbReference type="Pfam" id="PF05118"/>
    </source>
</evidence>
<dbReference type="AlphaFoldDB" id="A0A143SZD2"/>
<reference evidence="2" key="1">
    <citation type="submission" date="2016-03" db="EMBL/GenBank/DDBJ databases">
        <title>Complete sequence of the second linear plasmid SAP2 of Streptomyces avermitilis.</title>
        <authorList>
            <person name="Ikeda H."/>
        </authorList>
    </citation>
    <scope>NUCLEOTIDE SEQUENCE</scope>
    <source>
        <strain evidence="2">MA-4680</strain>
        <plasmid evidence="2">SAP2</plasmid>
    </source>
</reference>
<geneLocation type="plasmid" evidence="2">
    <name>SAP2</name>
</geneLocation>
<dbReference type="Pfam" id="PF05118">
    <property type="entry name" value="Asp_Arg_Hydrox"/>
    <property type="match status" value="1"/>
</dbReference>
<evidence type="ECO:0000313" key="2">
    <source>
        <dbReference type="EMBL" id="BAU77551.1"/>
    </source>
</evidence>
<proteinExistence type="predicted"/>
<dbReference type="SUPFAM" id="SSF51197">
    <property type="entry name" value="Clavaminate synthase-like"/>
    <property type="match status" value="1"/>
</dbReference>
<sequence>MRSVDHWPAAPVLRELPPVARLSRDFDVAPLLEELARLTTGAWSDILIMTGEGIGAPAAQTDWQTIPLRSIGGAEQRTDPGGPDLQGFADTVWMDRLPSFREVVARLPQPVRSVRLMALGPEARSPLHSDTKWTLPWGVARLHIPLVTLPQATLSIGGSDHCWPAGQLWYADFTRGHTVQNTGSTTRIHLVVDVEVSSELIDLFPPVFRVPEHVAGFLFPKRAVELRKGPTELECQFDMPRAFLSWEELDGSFLKDPSSVEVSIAATDGGLVLSVQGNPRFGLVHVGTNEFHWSGWTTERTVQLMLDEAQPHVVLRTRRGGDVWTLRKPATVVAPQPRALAATIPTEGK</sequence>
<keyword evidence="2" id="KW-0614">Plasmid</keyword>
<name>A0A143SZD2_STRAW</name>